<proteinExistence type="predicted"/>
<sequence>MKTIQASMILKNEEEMLPKALDSMKGIDSVMICDTGSIDSSFDIYKQYQDKGYNLEWFKYSRFNPDDHIKDFSHARNECKEKCTGDWLFILDGDEWFDWDMKKLKDIINSGWAGKYDVLTMKVRTVIETDDKPITQVTDQPRVFKNRDELWYYSEYHNSLSWLPTGLGGNIELLKSNQFYQTTLMINAEFSPNHKVYPNRTKTIIEKVLKERPGDARAMYYLAQEYLNKKDPLPALFWLNRYLDIARITVETAEAHWLIATIYIDLNIIGKAVHHCFECVKIMPSYSHAWEVIHKMAHPDLKKYWKAVLDVADNKGLLIVRK</sequence>
<comment type="caution">
    <text evidence="2">The sequence shown here is derived from an EMBL/GenBank/DDBJ whole genome shotgun (WGS) entry which is preliminary data.</text>
</comment>
<dbReference type="Gene3D" id="3.90.550.10">
    <property type="entry name" value="Spore Coat Polysaccharide Biosynthesis Protein SpsA, Chain A"/>
    <property type="match status" value="1"/>
</dbReference>
<dbReference type="Pfam" id="PF00535">
    <property type="entry name" value="Glycos_transf_2"/>
    <property type="match status" value="1"/>
</dbReference>
<dbReference type="AlphaFoldDB" id="A0A0F9KX16"/>
<evidence type="ECO:0000313" key="2">
    <source>
        <dbReference type="EMBL" id="KKM26653.1"/>
    </source>
</evidence>
<dbReference type="InterPro" id="IPR001173">
    <property type="entry name" value="Glyco_trans_2-like"/>
</dbReference>
<gene>
    <name evidence="2" type="ORF">LCGC14_1582610</name>
</gene>
<dbReference type="SUPFAM" id="SSF53448">
    <property type="entry name" value="Nucleotide-diphospho-sugar transferases"/>
    <property type="match status" value="1"/>
</dbReference>
<reference evidence="2" key="1">
    <citation type="journal article" date="2015" name="Nature">
        <title>Complex archaea that bridge the gap between prokaryotes and eukaryotes.</title>
        <authorList>
            <person name="Spang A."/>
            <person name="Saw J.H."/>
            <person name="Jorgensen S.L."/>
            <person name="Zaremba-Niedzwiedzka K."/>
            <person name="Martijn J."/>
            <person name="Lind A.E."/>
            <person name="van Eijk R."/>
            <person name="Schleper C."/>
            <person name="Guy L."/>
            <person name="Ettema T.J."/>
        </authorList>
    </citation>
    <scope>NUCLEOTIDE SEQUENCE</scope>
</reference>
<accession>A0A0F9KX16</accession>
<evidence type="ECO:0000259" key="1">
    <source>
        <dbReference type="Pfam" id="PF00535"/>
    </source>
</evidence>
<name>A0A0F9KX16_9ZZZZ</name>
<dbReference type="PANTHER" id="PTHR43630:SF2">
    <property type="entry name" value="GLYCOSYLTRANSFERASE"/>
    <property type="match status" value="1"/>
</dbReference>
<protein>
    <recommendedName>
        <fullName evidence="1">Glycosyltransferase 2-like domain-containing protein</fullName>
    </recommendedName>
</protein>
<organism evidence="2">
    <name type="scientific">marine sediment metagenome</name>
    <dbReference type="NCBI Taxonomy" id="412755"/>
    <lineage>
        <taxon>unclassified sequences</taxon>
        <taxon>metagenomes</taxon>
        <taxon>ecological metagenomes</taxon>
    </lineage>
</organism>
<dbReference type="InterPro" id="IPR011990">
    <property type="entry name" value="TPR-like_helical_dom_sf"/>
</dbReference>
<dbReference type="SUPFAM" id="SSF48452">
    <property type="entry name" value="TPR-like"/>
    <property type="match status" value="1"/>
</dbReference>
<dbReference type="EMBL" id="LAZR01012471">
    <property type="protein sequence ID" value="KKM26653.1"/>
    <property type="molecule type" value="Genomic_DNA"/>
</dbReference>
<dbReference type="InterPro" id="IPR029044">
    <property type="entry name" value="Nucleotide-diphossugar_trans"/>
</dbReference>
<feature type="domain" description="Glycosyltransferase 2-like" evidence="1">
    <location>
        <begin position="8"/>
        <end position="107"/>
    </location>
</feature>
<dbReference type="PANTHER" id="PTHR43630">
    <property type="entry name" value="POLY-BETA-1,6-N-ACETYL-D-GLUCOSAMINE SYNTHASE"/>
    <property type="match status" value="1"/>
</dbReference>
<dbReference type="Gene3D" id="1.25.40.10">
    <property type="entry name" value="Tetratricopeptide repeat domain"/>
    <property type="match status" value="1"/>
</dbReference>